<dbReference type="RefSeq" id="WP_205121179.1">
    <property type="nucleotide sequence ID" value="NZ_JAFBCM010000001.1"/>
</dbReference>
<dbReference type="Proteomes" id="UP001595699">
    <property type="component" value="Unassembled WGS sequence"/>
</dbReference>
<reference evidence="3" key="1">
    <citation type="journal article" date="2019" name="Int. J. Syst. Evol. Microbiol.">
        <title>The Global Catalogue of Microorganisms (GCM) 10K type strain sequencing project: providing services to taxonomists for standard genome sequencing and annotation.</title>
        <authorList>
            <consortium name="The Broad Institute Genomics Platform"/>
            <consortium name="The Broad Institute Genome Sequencing Center for Infectious Disease"/>
            <person name="Wu L."/>
            <person name="Ma J."/>
        </authorList>
    </citation>
    <scope>NUCLEOTIDE SEQUENCE [LARGE SCALE GENOMIC DNA]</scope>
    <source>
        <strain evidence="3">CGMCC 4.7241</strain>
    </source>
</reference>
<name>A0ABV7YLB1_9ACTN</name>
<accession>A0ABV7YLB1</accession>
<organism evidence="2 3">
    <name type="scientific">Tenggerimyces flavus</name>
    <dbReference type="NCBI Taxonomy" id="1708749"/>
    <lineage>
        <taxon>Bacteria</taxon>
        <taxon>Bacillati</taxon>
        <taxon>Actinomycetota</taxon>
        <taxon>Actinomycetes</taxon>
        <taxon>Propionibacteriales</taxon>
        <taxon>Nocardioidaceae</taxon>
        <taxon>Tenggerimyces</taxon>
    </lineage>
</organism>
<feature type="region of interest" description="Disordered" evidence="1">
    <location>
        <begin position="101"/>
        <end position="128"/>
    </location>
</feature>
<proteinExistence type="predicted"/>
<keyword evidence="3" id="KW-1185">Reference proteome</keyword>
<comment type="caution">
    <text evidence="2">The sequence shown here is derived from an EMBL/GenBank/DDBJ whole genome shotgun (WGS) entry which is preliminary data.</text>
</comment>
<protein>
    <submittedName>
        <fullName evidence="2">Uncharacterized protein</fullName>
    </submittedName>
</protein>
<evidence type="ECO:0000313" key="2">
    <source>
        <dbReference type="EMBL" id="MFC3765441.1"/>
    </source>
</evidence>
<feature type="compositionally biased region" description="Basic and acidic residues" evidence="1">
    <location>
        <begin position="102"/>
        <end position="128"/>
    </location>
</feature>
<gene>
    <name evidence="2" type="ORF">ACFOUW_31735</name>
</gene>
<evidence type="ECO:0000256" key="1">
    <source>
        <dbReference type="SAM" id="MobiDB-lite"/>
    </source>
</evidence>
<feature type="region of interest" description="Disordered" evidence="1">
    <location>
        <begin position="1"/>
        <end position="32"/>
    </location>
</feature>
<evidence type="ECO:0000313" key="3">
    <source>
        <dbReference type="Proteomes" id="UP001595699"/>
    </source>
</evidence>
<dbReference type="EMBL" id="JBHRZH010000037">
    <property type="protein sequence ID" value="MFC3765441.1"/>
    <property type="molecule type" value="Genomic_DNA"/>
</dbReference>
<sequence length="128" mass="13852">MTNEDRGGPQSADPQFRTVWEPGNYANSTDGPVRYTPVYVNDEPVAYLWAATDDSAAGVVPRGPRGFNAAAGWNERLVKAYADGLSATDLLTRWAGTELDPADERSGVVHEGEEREAASLDELKRAAQ</sequence>